<dbReference type="InterPro" id="IPR055487">
    <property type="entry name" value="DUF7059"/>
</dbReference>
<name>A0ABV7YC69_9ACTN</name>
<evidence type="ECO:0000256" key="3">
    <source>
        <dbReference type="ARBA" id="ARBA00022679"/>
    </source>
</evidence>
<keyword evidence="8" id="KW-1185">Reference proteome</keyword>
<dbReference type="GO" id="GO:0008168">
    <property type="term" value="F:methyltransferase activity"/>
    <property type="evidence" value="ECO:0007669"/>
    <property type="project" value="UniProtKB-KW"/>
</dbReference>
<dbReference type="PANTHER" id="PTHR45875">
    <property type="entry name" value="METHYLTRANSFERASE N6AMT1"/>
    <property type="match status" value="1"/>
</dbReference>
<organism evidence="7 8">
    <name type="scientific">Tenggerimyces flavus</name>
    <dbReference type="NCBI Taxonomy" id="1708749"/>
    <lineage>
        <taxon>Bacteria</taxon>
        <taxon>Bacillati</taxon>
        <taxon>Actinomycetota</taxon>
        <taxon>Actinomycetes</taxon>
        <taxon>Propionibacteriales</taxon>
        <taxon>Nocardioidaceae</taxon>
        <taxon>Tenggerimyces</taxon>
    </lineage>
</organism>
<keyword evidence="3" id="KW-0808">Transferase</keyword>
<evidence type="ECO:0000313" key="7">
    <source>
        <dbReference type="EMBL" id="MFC3762926.1"/>
    </source>
</evidence>
<accession>A0ABV7YC69</accession>
<evidence type="ECO:0000259" key="5">
    <source>
        <dbReference type="Pfam" id="PF05175"/>
    </source>
</evidence>
<proteinExistence type="inferred from homology"/>
<evidence type="ECO:0000256" key="1">
    <source>
        <dbReference type="ARBA" id="ARBA00006149"/>
    </source>
</evidence>
<dbReference type="InterPro" id="IPR029063">
    <property type="entry name" value="SAM-dependent_MTases_sf"/>
</dbReference>
<dbReference type="InterPro" id="IPR052190">
    <property type="entry name" value="Euk-Arch_PrmC-MTase"/>
</dbReference>
<comment type="similarity">
    <text evidence="1">Belongs to the eukaryotic/archaeal PrmC-related family.</text>
</comment>
<dbReference type="EMBL" id="JBHRZH010000016">
    <property type="protein sequence ID" value="MFC3762926.1"/>
    <property type="molecule type" value="Genomic_DNA"/>
</dbReference>
<feature type="domain" description="DUF7059" evidence="6">
    <location>
        <begin position="22"/>
        <end position="103"/>
    </location>
</feature>
<dbReference type="Pfam" id="PF05175">
    <property type="entry name" value="MTS"/>
    <property type="match status" value="1"/>
</dbReference>
<feature type="domain" description="Methyltransferase small" evidence="5">
    <location>
        <begin position="148"/>
        <end position="232"/>
    </location>
</feature>
<dbReference type="SUPFAM" id="SSF53335">
    <property type="entry name" value="S-adenosyl-L-methionine-dependent methyltransferases"/>
    <property type="match status" value="1"/>
</dbReference>
<dbReference type="CDD" id="cd02440">
    <property type="entry name" value="AdoMet_MTases"/>
    <property type="match status" value="1"/>
</dbReference>
<dbReference type="Gene3D" id="3.40.50.150">
    <property type="entry name" value="Vaccinia Virus protein VP39"/>
    <property type="match status" value="1"/>
</dbReference>
<dbReference type="RefSeq" id="WP_205122806.1">
    <property type="nucleotide sequence ID" value="NZ_JAFBCM010000001.1"/>
</dbReference>
<dbReference type="Pfam" id="PF23186">
    <property type="entry name" value="DUF7059"/>
    <property type="match status" value="1"/>
</dbReference>
<dbReference type="PANTHER" id="PTHR45875:SF1">
    <property type="entry name" value="METHYLTRANSFERASE N6AMT1"/>
    <property type="match status" value="1"/>
</dbReference>
<evidence type="ECO:0000256" key="4">
    <source>
        <dbReference type="ARBA" id="ARBA00022691"/>
    </source>
</evidence>
<dbReference type="InterPro" id="IPR007848">
    <property type="entry name" value="Small_mtfrase_dom"/>
</dbReference>
<evidence type="ECO:0000259" key="6">
    <source>
        <dbReference type="Pfam" id="PF23186"/>
    </source>
</evidence>
<reference evidence="8" key="1">
    <citation type="journal article" date="2019" name="Int. J. Syst. Evol. Microbiol.">
        <title>The Global Catalogue of Microorganisms (GCM) 10K type strain sequencing project: providing services to taxonomists for standard genome sequencing and annotation.</title>
        <authorList>
            <consortium name="The Broad Institute Genomics Platform"/>
            <consortium name="The Broad Institute Genome Sequencing Center for Infectious Disease"/>
            <person name="Wu L."/>
            <person name="Ma J."/>
        </authorList>
    </citation>
    <scope>NUCLEOTIDE SEQUENCE [LARGE SCALE GENOMIC DNA]</scope>
    <source>
        <strain evidence="8">CGMCC 4.7241</strain>
    </source>
</reference>
<evidence type="ECO:0000256" key="2">
    <source>
        <dbReference type="ARBA" id="ARBA00022603"/>
    </source>
</evidence>
<keyword evidence="4" id="KW-0949">S-adenosyl-L-methionine</keyword>
<dbReference type="InterPro" id="IPR002052">
    <property type="entry name" value="DNA_methylase_N6_adenine_CS"/>
</dbReference>
<protein>
    <submittedName>
        <fullName evidence="7">Methyltransferase</fullName>
    </submittedName>
</protein>
<sequence length="497" mass="55025">MARVFDLPDEDLHSFRERLREVDYTVDGVRDLLGPVAHAALHRNETTPGLRETRGHDPLSTLTRLWLLQASVTYDDAQRALGELVDKLRAAGILHKHGGQVSALLDVRPYGTDEDDWWVAADLTPGMDGARPAVTPDHVLGVNSSATTLAQLTPRTKVERALDLGTGCGVQALHLASHAATVVGTDVNERALAVARLNARLAGIEVDVRDGSLFEPVDGERFDLVVSNPPFVISPGGDLVYRDSGLAGDQLCRQLVNQLPKYLNDHGVGQVLANWLHVRGEDWTDRLTGWVARTGCDAWVVQREASDPAAYVELWLRDAGLYGTPEYQRRYDEWLGWFEDQNVEAIGFGWLTLRRTNAKPVLRVEDWPHAIQQPLGSTVQRWLENVDLLRGWDDKRLLGERLTLRPEIDQEQLGRPGAQDPEHLVLRQRGGMCRAIRVDTAEAGFVGACDGSLTVGQISDALAELLWEDVDPLRHRLLGRARELILDGFLDPVSSAG</sequence>
<dbReference type="GO" id="GO:0032259">
    <property type="term" value="P:methylation"/>
    <property type="evidence" value="ECO:0007669"/>
    <property type="project" value="UniProtKB-KW"/>
</dbReference>
<dbReference type="Proteomes" id="UP001595699">
    <property type="component" value="Unassembled WGS sequence"/>
</dbReference>
<keyword evidence="2 7" id="KW-0489">Methyltransferase</keyword>
<comment type="caution">
    <text evidence="7">The sequence shown here is derived from an EMBL/GenBank/DDBJ whole genome shotgun (WGS) entry which is preliminary data.</text>
</comment>
<dbReference type="PROSITE" id="PS00092">
    <property type="entry name" value="N6_MTASE"/>
    <property type="match status" value="1"/>
</dbReference>
<gene>
    <name evidence="7" type="ORF">ACFOUW_18950</name>
</gene>
<evidence type="ECO:0000313" key="8">
    <source>
        <dbReference type="Proteomes" id="UP001595699"/>
    </source>
</evidence>